<dbReference type="InterPro" id="IPR036388">
    <property type="entry name" value="WH-like_DNA-bd_sf"/>
</dbReference>
<accession>A0ABS5GD15</accession>
<dbReference type="PRINTS" id="PR00598">
    <property type="entry name" value="HTHMARR"/>
</dbReference>
<sequence>MALNATDRMVNLLGALALGVSDRMRRAVAEAVPFGGETAAAVNVIGHAPTMSIDQLSRVLRLSHAGTVRLVDRLVESGFVEKRPSAVDRRVMCLALTTDGMHQRHKLLALRSAALATLFDQVTAEDLAAFERVAETIAGSLPENALTALTTCRFCDERHCTDCPMEVFGTLEPAGGPVTGLRS</sequence>
<evidence type="ECO:0000256" key="3">
    <source>
        <dbReference type="ARBA" id="ARBA00023163"/>
    </source>
</evidence>
<evidence type="ECO:0000256" key="1">
    <source>
        <dbReference type="ARBA" id="ARBA00023015"/>
    </source>
</evidence>
<feature type="domain" description="HTH marR-type" evidence="4">
    <location>
        <begin position="6"/>
        <end position="139"/>
    </location>
</feature>
<dbReference type="Gene3D" id="1.10.10.10">
    <property type="entry name" value="Winged helix-like DNA-binding domain superfamily/Winged helix DNA-binding domain"/>
    <property type="match status" value="1"/>
</dbReference>
<dbReference type="SMART" id="SM00347">
    <property type="entry name" value="HTH_MARR"/>
    <property type="match status" value="1"/>
</dbReference>
<keyword evidence="3" id="KW-0804">Transcription</keyword>
<dbReference type="InterPro" id="IPR000835">
    <property type="entry name" value="HTH_MarR-typ"/>
</dbReference>
<evidence type="ECO:0000313" key="6">
    <source>
        <dbReference type="Proteomes" id="UP001314635"/>
    </source>
</evidence>
<dbReference type="EMBL" id="JAFCLK010000027">
    <property type="protein sequence ID" value="MBR1139154.1"/>
    <property type="molecule type" value="Genomic_DNA"/>
</dbReference>
<protein>
    <submittedName>
        <fullName evidence="5">MarR family transcriptional regulator</fullName>
    </submittedName>
</protein>
<gene>
    <name evidence="5" type="ORF">JQ619_25670</name>
</gene>
<dbReference type="InterPro" id="IPR039422">
    <property type="entry name" value="MarR/SlyA-like"/>
</dbReference>
<name>A0ABS5GD15_9BRAD</name>
<dbReference type="RefSeq" id="WP_061979639.1">
    <property type="nucleotide sequence ID" value="NZ_JAFCLK010000027.1"/>
</dbReference>
<dbReference type="SUPFAM" id="SSF46785">
    <property type="entry name" value="Winged helix' DNA-binding domain"/>
    <property type="match status" value="1"/>
</dbReference>
<dbReference type="PROSITE" id="PS50995">
    <property type="entry name" value="HTH_MARR_2"/>
    <property type="match status" value="1"/>
</dbReference>
<evidence type="ECO:0000259" key="4">
    <source>
        <dbReference type="PROSITE" id="PS50995"/>
    </source>
</evidence>
<dbReference type="Pfam" id="PF12802">
    <property type="entry name" value="MarR_2"/>
    <property type="match status" value="1"/>
</dbReference>
<evidence type="ECO:0000256" key="2">
    <source>
        <dbReference type="ARBA" id="ARBA00023125"/>
    </source>
</evidence>
<dbReference type="InterPro" id="IPR023187">
    <property type="entry name" value="Tscrpt_reg_MarR-type_CS"/>
</dbReference>
<reference evidence="6" key="1">
    <citation type="journal article" date="2021" name="ISME J.">
        <title>Evolutionary origin and ecological implication of a unique nif island in free-living Bradyrhizobium lineages.</title>
        <authorList>
            <person name="Tao J."/>
        </authorList>
    </citation>
    <scope>NUCLEOTIDE SEQUENCE [LARGE SCALE GENOMIC DNA]</scope>
    <source>
        <strain evidence="6">SZCCT0094</strain>
    </source>
</reference>
<dbReference type="PANTHER" id="PTHR33164:SF43">
    <property type="entry name" value="HTH-TYPE TRANSCRIPTIONAL REPRESSOR YETL"/>
    <property type="match status" value="1"/>
</dbReference>
<comment type="caution">
    <text evidence="5">The sequence shown here is derived from an EMBL/GenBank/DDBJ whole genome shotgun (WGS) entry which is preliminary data.</text>
</comment>
<keyword evidence="6" id="KW-1185">Reference proteome</keyword>
<proteinExistence type="predicted"/>
<keyword evidence="2" id="KW-0238">DNA-binding</keyword>
<dbReference type="PANTHER" id="PTHR33164">
    <property type="entry name" value="TRANSCRIPTIONAL REGULATOR, MARR FAMILY"/>
    <property type="match status" value="1"/>
</dbReference>
<dbReference type="InterPro" id="IPR036390">
    <property type="entry name" value="WH_DNA-bd_sf"/>
</dbReference>
<organism evidence="5 6">
    <name type="scientific">Bradyrhizobium denitrificans</name>
    <dbReference type="NCBI Taxonomy" id="2734912"/>
    <lineage>
        <taxon>Bacteria</taxon>
        <taxon>Pseudomonadati</taxon>
        <taxon>Pseudomonadota</taxon>
        <taxon>Alphaproteobacteria</taxon>
        <taxon>Hyphomicrobiales</taxon>
        <taxon>Nitrobacteraceae</taxon>
        <taxon>Bradyrhizobium</taxon>
    </lineage>
</organism>
<keyword evidence="1" id="KW-0805">Transcription regulation</keyword>
<dbReference type="PROSITE" id="PS01117">
    <property type="entry name" value="HTH_MARR_1"/>
    <property type="match status" value="1"/>
</dbReference>
<evidence type="ECO:0000313" key="5">
    <source>
        <dbReference type="EMBL" id="MBR1139154.1"/>
    </source>
</evidence>
<dbReference type="Proteomes" id="UP001314635">
    <property type="component" value="Unassembled WGS sequence"/>
</dbReference>